<gene>
    <name evidence="2" type="ORF">EW146_g9890</name>
</gene>
<protein>
    <submittedName>
        <fullName evidence="2">Uncharacterized protein</fullName>
    </submittedName>
</protein>
<evidence type="ECO:0000256" key="1">
    <source>
        <dbReference type="SAM" id="MobiDB-lite"/>
    </source>
</evidence>
<name>A0A4S4L2C4_9AGAM</name>
<dbReference type="OrthoDB" id="341421at2759"/>
<dbReference type="AlphaFoldDB" id="A0A4S4L2C4"/>
<evidence type="ECO:0000313" key="3">
    <source>
        <dbReference type="Proteomes" id="UP000310158"/>
    </source>
</evidence>
<sequence>MLAFVHKPHSTVLLFDHTLEFLSSASQHCYKQYQANPSAINLLVACMRNIDIRTRAAGLSGILRLYILDSEKEITVMDPTKYIDAVKRRWPDHLTDVLMDYGMMRTETFILLGTMRDFQKAMMQIVQDHDFYGLGLKLAEYILRTEFSVSQGAWQVQDPRTGKMTVDSMGLPFTMWVDALPHCAKALRARGSFGELDKADIIDLKFLITKARHADARAMASKCIERSSRVGFFYYALTLGADLPDGLRAAKKGLKCPDLTDYVRFGLLYRAAEHAMSLALAKLEDAMLSGKNLEEGFAFAMTALEDSKTFIQEAPPDTRNMKSLIYIHTLSLLLVKGHELNDDLKELKEAKAKLKLADDIADFLGRPVNKTQMRKTCTTVIDRMEQAWKEWSSIVPQFAHHVPRELSAAHAEDDLATWLDKIDIEDPDILGGHQHDEDGHFTHPKVNLNTVELYRCSWCRNPSAVLRKCTGCEKNEISRLKKLWGTDDIALNGQNNTIHLRADWRAMFEADRWMFVPSETTLKRVINYLLHHMSRRQKPTIDQTVRLFARSEYILVPLDLGSLNAIARASSGNADPNIKPPYDRQISLGYSDSLNPYFVIQRAWSQFSKVLLLNTYKVLEVHGRAYADLRTIVGLWEDMADFPKIEGDDDIPECIVRPPQDIGSFADYPGSFADLPPRKRTKRTRQEVGRPSKKGRGK</sequence>
<evidence type="ECO:0000313" key="2">
    <source>
        <dbReference type="EMBL" id="THH05479.1"/>
    </source>
</evidence>
<reference evidence="2 3" key="1">
    <citation type="submission" date="2019-02" db="EMBL/GenBank/DDBJ databases">
        <title>Genome sequencing of the rare red list fungi Bondarzewia mesenterica.</title>
        <authorList>
            <person name="Buettner E."/>
            <person name="Kellner H."/>
        </authorList>
    </citation>
    <scope>NUCLEOTIDE SEQUENCE [LARGE SCALE GENOMIC DNA]</scope>
    <source>
        <strain evidence="2 3">DSM 108281</strain>
    </source>
</reference>
<dbReference type="Proteomes" id="UP000310158">
    <property type="component" value="Unassembled WGS sequence"/>
</dbReference>
<feature type="region of interest" description="Disordered" evidence="1">
    <location>
        <begin position="667"/>
        <end position="698"/>
    </location>
</feature>
<dbReference type="EMBL" id="SGPL01001002">
    <property type="protein sequence ID" value="THH05479.1"/>
    <property type="molecule type" value="Genomic_DNA"/>
</dbReference>
<keyword evidence="3" id="KW-1185">Reference proteome</keyword>
<proteinExistence type="predicted"/>
<comment type="caution">
    <text evidence="2">The sequence shown here is derived from an EMBL/GenBank/DDBJ whole genome shotgun (WGS) entry which is preliminary data.</text>
</comment>
<organism evidence="2 3">
    <name type="scientific">Bondarzewia mesenterica</name>
    <dbReference type="NCBI Taxonomy" id="1095465"/>
    <lineage>
        <taxon>Eukaryota</taxon>
        <taxon>Fungi</taxon>
        <taxon>Dikarya</taxon>
        <taxon>Basidiomycota</taxon>
        <taxon>Agaricomycotina</taxon>
        <taxon>Agaricomycetes</taxon>
        <taxon>Russulales</taxon>
        <taxon>Bondarzewiaceae</taxon>
        <taxon>Bondarzewia</taxon>
    </lineage>
</organism>
<accession>A0A4S4L2C4</accession>